<dbReference type="Proteomes" id="UP001140076">
    <property type="component" value="Unassembled WGS sequence"/>
</dbReference>
<organism evidence="1 2">
    <name type="scientific">Streptomonospora mangrovi</name>
    <dbReference type="NCBI Taxonomy" id="2883123"/>
    <lineage>
        <taxon>Bacteria</taxon>
        <taxon>Bacillati</taxon>
        <taxon>Actinomycetota</taxon>
        <taxon>Actinomycetes</taxon>
        <taxon>Streptosporangiales</taxon>
        <taxon>Nocardiopsidaceae</taxon>
        <taxon>Streptomonospora</taxon>
    </lineage>
</organism>
<evidence type="ECO:0000313" key="2">
    <source>
        <dbReference type="Proteomes" id="UP001140076"/>
    </source>
</evidence>
<dbReference type="CDD" id="cd13520">
    <property type="entry name" value="PBP2_TAXI_TRAP"/>
    <property type="match status" value="1"/>
</dbReference>
<dbReference type="PANTHER" id="PTHR42941:SF1">
    <property type="entry name" value="SLL1037 PROTEIN"/>
    <property type="match status" value="1"/>
</dbReference>
<dbReference type="PROSITE" id="PS51257">
    <property type="entry name" value="PROKAR_LIPOPROTEIN"/>
    <property type="match status" value="1"/>
</dbReference>
<name>A0A9X3NKZ0_9ACTN</name>
<dbReference type="EMBL" id="JAJAQC010000008">
    <property type="protein sequence ID" value="MDA0563971.1"/>
    <property type="molecule type" value="Genomic_DNA"/>
</dbReference>
<dbReference type="SUPFAM" id="SSF53850">
    <property type="entry name" value="Periplasmic binding protein-like II"/>
    <property type="match status" value="1"/>
</dbReference>
<proteinExistence type="predicted"/>
<dbReference type="Gene3D" id="3.40.190.10">
    <property type="entry name" value="Periplasmic binding protein-like II"/>
    <property type="match status" value="2"/>
</dbReference>
<dbReference type="InterPro" id="IPR011852">
    <property type="entry name" value="TRAP_TAXI"/>
</dbReference>
<gene>
    <name evidence="1" type="ORF">LG943_06470</name>
</gene>
<dbReference type="RefSeq" id="WP_270071261.1">
    <property type="nucleotide sequence ID" value="NZ_JAJAQC010000008.1"/>
</dbReference>
<dbReference type="Pfam" id="PF16868">
    <property type="entry name" value="NMT1_3"/>
    <property type="match status" value="1"/>
</dbReference>
<evidence type="ECO:0000313" key="1">
    <source>
        <dbReference type="EMBL" id="MDA0563971.1"/>
    </source>
</evidence>
<dbReference type="AlphaFoldDB" id="A0A9X3NKZ0"/>
<accession>A0A9X3NKZ0</accession>
<reference evidence="1" key="1">
    <citation type="submission" date="2021-10" db="EMBL/GenBank/DDBJ databases">
        <title>Streptomonospora sp. nov., isolated from mangrove soil.</title>
        <authorList>
            <person name="Chen X."/>
            <person name="Ge X."/>
            <person name="Liu W."/>
        </authorList>
    </citation>
    <scope>NUCLEOTIDE SEQUENCE</scope>
    <source>
        <strain evidence="1">S1-112</strain>
    </source>
</reference>
<sequence length="330" mass="34168">MRTRPTSRRLTGVSAAAAAGVIALGGCGVGDAGAGGELSMATGSTGGTYYPLGGEIAEIWSQNIEGVNVSTQASGASVENMRLLDQGENELVMAINGVAASAVEGGAEFADDPLSNPDNVRFLGNVYPEVLQIVTTADSGIETIEDLEGKRVDIGPPGSGTAVAAEQILDAYGMSLDDIEAFDSTFEEAATKLGDGQTDAAFAILALPAGSIEQVATQNDIRLVDITGDGLDQLMEDNPSYSAMTIEADTYNGQTEAAETVTNWAALYTTADLDEETAYNLVKELYEGAGDIGHDVGGQIQLDTAVESQGPVQLHPGAERYYEEEGVLGE</sequence>
<protein>
    <submittedName>
        <fullName evidence="1">TAXI family TRAP transporter solute-binding subunit</fullName>
    </submittedName>
</protein>
<dbReference type="PANTHER" id="PTHR42941">
    <property type="entry name" value="SLL1037 PROTEIN"/>
    <property type="match status" value="1"/>
</dbReference>
<keyword evidence="2" id="KW-1185">Reference proteome</keyword>
<comment type="caution">
    <text evidence="1">The sequence shown here is derived from an EMBL/GenBank/DDBJ whole genome shotgun (WGS) entry which is preliminary data.</text>
</comment>
<dbReference type="NCBIfam" id="TIGR02122">
    <property type="entry name" value="TRAP_TAXI"/>
    <property type="match status" value="1"/>
</dbReference>